<dbReference type="Pfam" id="PF01052">
    <property type="entry name" value="FliMN_C"/>
    <property type="match status" value="1"/>
</dbReference>
<comment type="caution">
    <text evidence="13">The sequence shown here is derived from an EMBL/GenBank/DDBJ whole genome shotgun (WGS) entry which is preliminary data.</text>
</comment>
<evidence type="ECO:0000259" key="12">
    <source>
        <dbReference type="Pfam" id="PF01052"/>
    </source>
</evidence>
<evidence type="ECO:0000256" key="6">
    <source>
        <dbReference type="ARBA" id="ARBA00022500"/>
    </source>
</evidence>
<dbReference type="SUPFAM" id="SSF101801">
    <property type="entry name" value="Surface presentation of antigens (SPOA)"/>
    <property type="match status" value="1"/>
</dbReference>
<dbReference type="PANTHER" id="PTHR30034">
    <property type="entry name" value="FLAGELLAR MOTOR SWITCH PROTEIN FLIM"/>
    <property type="match status" value="1"/>
</dbReference>
<dbReference type="PRINTS" id="PR00955">
    <property type="entry name" value="FLGMOTORFLIM"/>
</dbReference>
<dbReference type="PIRSF" id="PIRSF002888">
    <property type="entry name" value="FliM"/>
    <property type="match status" value="1"/>
</dbReference>
<dbReference type="Pfam" id="PF02154">
    <property type="entry name" value="FliM"/>
    <property type="match status" value="1"/>
</dbReference>
<gene>
    <name evidence="13" type="primary">fliM</name>
    <name evidence="13" type="ORF">ENS31_02670</name>
</gene>
<evidence type="ECO:0000256" key="7">
    <source>
        <dbReference type="ARBA" id="ARBA00022779"/>
    </source>
</evidence>
<keyword evidence="7" id="KW-0283">Flagellar rotation</keyword>
<keyword evidence="8" id="KW-0472">Membrane</keyword>
<dbReference type="Gene3D" id="3.40.1550.10">
    <property type="entry name" value="CheC-like"/>
    <property type="match status" value="1"/>
</dbReference>
<dbReference type="InterPro" id="IPR036429">
    <property type="entry name" value="SpoA-like_sf"/>
</dbReference>
<feature type="domain" description="Flagellar motor switch protein FliN-like C-terminal" evidence="12">
    <location>
        <begin position="248"/>
        <end position="316"/>
    </location>
</feature>
<dbReference type="GO" id="GO:0050918">
    <property type="term" value="P:positive chemotaxis"/>
    <property type="evidence" value="ECO:0007669"/>
    <property type="project" value="TreeGrafter"/>
</dbReference>
<keyword evidence="6" id="KW-0145">Chemotaxis</keyword>
<evidence type="ECO:0000313" key="13">
    <source>
        <dbReference type="EMBL" id="HFI90416.1"/>
    </source>
</evidence>
<dbReference type="EMBL" id="DSUJ01000008">
    <property type="protein sequence ID" value="HFI90416.1"/>
    <property type="molecule type" value="Genomic_DNA"/>
</dbReference>
<dbReference type="GO" id="GO:0003774">
    <property type="term" value="F:cytoskeletal motor activity"/>
    <property type="evidence" value="ECO:0007669"/>
    <property type="project" value="InterPro"/>
</dbReference>
<dbReference type="GO" id="GO:0071978">
    <property type="term" value="P:bacterial-type flagellum-dependent swarming motility"/>
    <property type="evidence" value="ECO:0007669"/>
    <property type="project" value="TreeGrafter"/>
</dbReference>
<keyword evidence="5" id="KW-1003">Cell membrane</keyword>
<keyword evidence="9" id="KW-0975">Bacterial flagellum</keyword>
<evidence type="ECO:0000256" key="5">
    <source>
        <dbReference type="ARBA" id="ARBA00022475"/>
    </source>
</evidence>
<dbReference type="InterPro" id="IPR028976">
    <property type="entry name" value="CheC-like_sf"/>
</dbReference>
<dbReference type="InterPro" id="IPR001543">
    <property type="entry name" value="FliN-like_C"/>
</dbReference>
<dbReference type="Gene3D" id="2.30.330.10">
    <property type="entry name" value="SpoA-like"/>
    <property type="match status" value="1"/>
</dbReference>
<name>A0A7V2ZI58_9BACT</name>
<evidence type="ECO:0000256" key="2">
    <source>
        <dbReference type="ARBA" id="ARBA00004202"/>
    </source>
</evidence>
<dbReference type="CDD" id="cd17908">
    <property type="entry name" value="FliM"/>
    <property type="match status" value="1"/>
</dbReference>
<evidence type="ECO:0000256" key="8">
    <source>
        <dbReference type="ARBA" id="ARBA00023136"/>
    </source>
</evidence>
<dbReference type="PANTHER" id="PTHR30034:SF6">
    <property type="entry name" value="YOP PROTEINS TRANSLOCATION PROTEIN Q"/>
    <property type="match status" value="1"/>
</dbReference>
<evidence type="ECO:0000256" key="10">
    <source>
        <dbReference type="ARBA" id="ARBA00025044"/>
    </source>
</evidence>
<keyword evidence="13" id="KW-0969">Cilium</keyword>
<comment type="function">
    <text evidence="10">FliM is one of three proteins (FliG, FliN, FliM) that forms the rotor-mounted switch complex (C ring), located at the base of the basal body. This complex interacts with the CheY and CheZ chemotaxis proteins, in addition to contacting components of the motor that determine the direction of flagellar rotation.</text>
</comment>
<sequence>MPEVVSQQDIDALLKSGGQEPNKPKDENEIQPYDFRLPNRISKSQLRTIRTIHENFAESFSSFLVTKLQTIVNMSVNTVDQIYYSEYMMSVPDPACLFTFSIKHTDIKGILELNVDLALALVDRLLGGNGTSTKQQKIITPIEQKVLQTVVEKVMFDMKKAWQIIDNFDFVADRFEPDVDFVQLTSPNESVLLITFEVSLGEKSYFMNICFATFAFDPIIAKLSSKKLSSIRPTKYNGMSAQELIRRQLNGVLLPVTVELGKSTITLQEMLELKVGDMIILDKKIHDELTVKVNGKTFYYGYPGIVNNHKAIKVTKNLLTDNSF</sequence>
<dbReference type="NCBIfam" id="TIGR01397">
    <property type="entry name" value="fliM_switch"/>
    <property type="match status" value="1"/>
</dbReference>
<keyword evidence="13" id="KW-0282">Flagellum</keyword>
<evidence type="ECO:0000256" key="3">
    <source>
        <dbReference type="ARBA" id="ARBA00011049"/>
    </source>
</evidence>
<organism evidence="13">
    <name type="scientific">Ignavibacterium album</name>
    <dbReference type="NCBI Taxonomy" id="591197"/>
    <lineage>
        <taxon>Bacteria</taxon>
        <taxon>Pseudomonadati</taxon>
        <taxon>Ignavibacteriota</taxon>
        <taxon>Ignavibacteria</taxon>
        <taxon>Ignavibacteriales</taxon>
        <taxon>Ignavibacteriaceae</taxon>
        <taxon>Ignavibacterium</taxon>
    </lineage>
</organism>
<evidence type="ECO:0000256" key="1">
    <source>
        <dbReference type="ARBA" id="ARBA00004117"/>
    </source>
</evidence>
<dbReference type="GO" id="GO:0005886">
    <property type="term" value="C:plasma membrane"/>
    <property type="evidence" value="ECO:0007669"/>
    <property type="project" value="UniProtKB-SubCell"/>
</dbReference>
<protein>
    <recommendedName>
        <fullName evidence="4 11">Flagellar motor switch protein FliM</fullName>
    </recommendedName>
</protein>
<dbReference type="RefSeq" id="WP_304144462.1">
    <property type="nucleotide sequence ID" value="NZ_JAOAIE010000040.1"/>
</dbReference>
<reference evidence="13" key="1">
    <citation type="journal article" date="2020" name="mSystems">
        <title>Genome- and Community-Level Interaction Insights into Carbon Utilization and Element Cycling Functions of Hydrothermarchaeota in Hydrothermal Sediment.</title>
        <authorList>
            <person name="Zhou Z."/>
            <person name="Liu Y."/>
            <person name="Xu W."/>
            <person name="Pan J."/>
            <person name="Luo Z.H."/>
            <person name="Li M."/>
        </authorList>
    </citation>
    <scope>NUCLEOTIDE SEQUENCE [LARGE SCALE GENOMIC DNA]</scope>
    <source>
        <strain evidence="13">SpSt-479</strain>
    </source>
</reference>
<dbReference type="GO" id="GO:0009425">
    <property type="term" value="C:bacterial-type flagellum basal body"/>
    <property type="evidence" value="ECO:0007669"/>
    <property type="project" value="UniProtKB-SubCell"/>
</dbReference>
<evidence type="ECO:0000256" key="4">
    <source>
        <dbReference type="ARBA" id="ARBA00021898"/>
    </source>
</evidence>
<evidence type="ECO:0000256" key="9">
    <source>
        <dbReference type="ARBA" id="ARBA00023143"/>
    </source>
</evidence>
<comment type="subcellular location">
    <subcellularLocation>
        <location evidence="1">Bacterial flagellum basal body</location>
    </subcellularLocation>
    <subcellularLocation>
        <location evidence="2">Cell membrane</location>
        <topology evidence="2">Peripheral membrane protein</topology>
    </subcellularLocation>
</comment>
<keyword evidence="13" id="KW-0966">Cell projection</keyword>
<dbReference type="AlphaFoldDB" id="A0A7V2ZI58"/>
<proteinExistence type="inferred from homology"/>
<accession>A0A7V2ZI58</accession>
<dbReference type="InterPro" id="IPR001689">
    <property type="entry name" value="Flag_FliM"/>
</dbReference>
<dbReference type="SUPFAM" id="SSF103039">
    <property type="entry name" value="CheC-like"/>
    <property type="match status" value="1"/>
</dbReference>
<evidence type="ECO:0000256" key="11">
    <source>
        <dbReference type="NCBIfam" id="TIGR01397"/>
    </source>
</evidence>
<comment type="similarity">
    <text evidence="3">Belongs to the FliM family.</text>
</comment>